<dbReference type="GeneID" id="20802754"/>
<reference evidence="1" key="1">
    <citation type="submission" date="2013-12" db="EMBL/GenBank/DDBJ databases">
        <title>The Genome Sequence of Aphanomyces astaci APO3.</title>
        <authorList>
            <consortium name="The Broad Institute Genomics Platform"/>
            <person name="Russ C."/>
            <person name="Tyler B."/>
            <person name="van West P."/>
            <person name="Dieguez-Uribeondo J."/>
            <person name="Young S.K."/>
            <person name="Zeng Q."/>
            <person name="Gargeya S."/>
            <person name="Fitzgerald M."/>
            <person name="Abouelleil A."/>
            <person name="Alvarado L."/>
            <person name="Chapman S.B."/>
            <person name="Gainer-Dewar J."/>
            <person name="Goldberg J."/>
            <person name="Griggs A."/>
            <person name="Gujja S."/>
            <person name="Hansen M."/>
            <person name="Howarth C."/>
            <person name="Imamovic A."/>
            <person name="Ireland A."/>
            <person name="Larimer J."/>
            <person name="McCowan C."/>
            <person name="Murphy C."/>
            <person name="Pearson M."/>
            <person name="Poon T.W."/>
            <person name="Priest M."/>
            <person name="Roberts A."/>
            <person name="Saif S."/>
            <person name="Shea T."/>
            <person name="Sykes S."/>
            <person name="Wortman J."/>
            <person name="Nusbaum C."/>
            <person name="Birren B."/>
        </authorList>
    </citation>
    <scope>NUCLEOTIDE SEQUENCE [LARGE SCALE GENOMIC DNA]</scope>
    <source>
        <strain evidence="1">APO3</strain>
    </source>
</reference>
<proteinExistence type="predicted"/>
<dbReference type="OrthoDB" id="189770at2759"/>
<name>W4HBV6_APHAT</name>
<dbReference type="Pfam" id="PF05250">
    <property type="entry name" value="UPF0193"/>
    <property type="match status" value="1"/>
</dbReference>
<protein>
    <recommendedName>
        <fullName evidence="2">Enkurin domain-containing protein</fullName>
    </recommendedName>
</protein>
<gene>
    <name evidence="1" type="ORF">H257_00758</name>
</gene>
<dbReference type="RefSeq" id="XP_009821895.1">
    <property type="nucleotide sequence ID" value="XM_009823593.1"/>
</dbReference>
<dbReference type="AlphaFoldDB" id="W4HBV6"/>
<accession>W4HBV6</accession>
<evidence type="ECO:0000313" key="1">
    <source>
        <dbReference type="EMBL" id="ETV89495.1"/>
    </source>
</evidence>
<organism evidence="1">
    <name type="scientific">Aphanomyces astaci</name>
    <name type="common">Crayfish plague agent</name>
    <dbReference type="NCBI Taxonomy" id="112090"/>
    <lineage>
        <taxon>Eukaryota</taxon>
        <taxon>Sar</taxon>
        <taxon>Stramenopiles</taxon>
        <taxon>Oomycota</taxon>
        <taxon>Saprolegniomycetes</taxon>
        <taxon>Saprolegniales</taxon>
        <taxon>Verrucalvaceae</taxon>
        <taxon>Aphanomyces</taxon>
    </lineage>
</organism>
<dbReference type="EMBL" id="KI913114">
    <property type="protein sequence ID" value="ETV89495.1"/>
    <property type="molecule type" value="Genomic_DNA"/>
</dbReference>
<sequence>MNNEAEAHGSGDAAEAWRAFGSDTEAGRLLKKLYCGNSKPVINYPKVKTKKQQTPAGPFIPGGGGIGADTRSNNLAASNTARSIKVPTLGNQSTHQYHAIDVIPAHRRHKDVIDKELGQIKRSIEGFRPSVASYPGSQAEKQKLQQRFTYAPGTILPQEMLPGSDLLDKELTHLDAKREGRPTTLQELKKLRSQVLGDIDSRKKYIADMSALGKNAETDQMHHDLQQLLLELNQINALMNQTS</sequence>
<dbReference type="VEuPathDB" id="FungiDB:H257_00758"/>
<dbReference type="InterPro" id="IPR007914">
    <property type="entry name" value="UPF0193"/>
</dbReference>
<evidence type="ECO:0008006" key="2">
    <source>
        <dbReference type="Google" id="ProtNLM"/>
    </source>
</evidence>